<evidence type="ECO:0000313" key="1">
    <source>
        <dbReference type="EMBL" id="MPN55454.1"/>
    </source>
</evidence>
<sequence>MANDVRALKKSLDVIRDLLVKKDWKDENQKKNIEKIGDKKKSITNVDVKYPLSALVVNIKSGKQMRIKEITEDGKYSCYTNNGTVHEGDFDETEIKLFES</sequence>
<accession>A0A645J4P8</accession>
<gene>
    <name evidence="1" type="ORF">SDC9_203136</name>
</gene>
<dbReference type="EMBL" id="VSSQ01124732">
    <property type="protein sequence ID" value="MPN55454.1"/>
    <property type="molecule type" value="Genomic_DNA"/>
</dbReference>
<reference evidence="1" key="1">
    <citation type="submission" date="2019-08" db="EMBL/GenBank/DDBJ databases">
        <authorList>
            <person name="Kucharzyk K."/>
            <person name="Murdoch R.W."/>
            <person name="Higgins S."/>
            <person name="Loffler F."/>
        </authorList>
    </citation>
    <scope>NUCLEOTIDE SEQUENCE</scope>
</reference>
<dbReference type="AlphaFoldDB" id="A0A645J4P8"/>
<comment type="caution">
    <text evidence="1">The sequence shown here is derived from an EMBL/GenBank/DDBJ whole genome shotgun (WGS) entry which is preliminary data.</text>
</comment>
<protein>
    <submittedName>
        <fullName evidence="1">Uncharacterized protein</fullName>
    </submittedName>
</protein>
<proteinExistence type="predicted"/>
<name>A0A645J4P8_9ZZZZ</name>
<organism evidence="1">
    <name type="scientific">bioreactor metagenome</name>
    <dbReference type="NCBI Taxonomy" id="1076179"/>
    <lineage>
        <taxon>unclassified sequences</taxon>
        <taxon>metagenomes</taxon>
        <taxon>ecological metagenomes</taxon>
    </lineage>
</organism>